<evidence type="ECO:0000256" key="3">
    <source>
        <dbReference type="ARBA" id="ARBA00023163"/>
    </source>
</evidence>
<dbReference type="Gramene" id="MELO3C015950.2.1">
    <property type="protein sequence ID" value="MELO3C015950.2.1"/>
    <property type="gene ID" value="MELO3C015950.2"/>
</dbReference>
<feature type="region of interest" description="Disordered" evidence="5">
    <location>
        <begin position="52"/>
        <end position="91"/>
    </location>
</feature>
<accession>A0A9I9DBF2</accession>
<evidence type="ECO:0000313" key="6">
    <source>
        <dbReference type="EnsemblPlants" id="MELO3C015950.2.1"/>
    </source>
</evidence>
<dbReference type="NCBIfam" id="TIGR01557">
    <property type="entry name" value="myb_SHAQKYF"/>
    <property type="match status" value="1"/>
</dbReference>
<gene>
    <name evidence="8" type="primary">LOC107991159</name>
</gene>
<keyword evidence="2" id="KW-0805">Transcription regulation</keyword>
<evidence type="ECO:0000256" key="1">
    <source>
        <dbReference type="ARBA" id="ARBA00004123"/>
    </source>
</evidence>
<dbReference type="RefSeq" id="XP_016901048.2">
    <property type="nucleotide sequence ID" value="XM_017045559.2"/>
</dbReference>
<dbReference type="KEGG" id="cmo:107991159"/>
<reference evidence="6" key="1">
    <citation type="submission" date="2023-03" db="UniProtKB">
        <authorList>
            <consortium name="EnsemblPlants"/>
        </authorList>
    </citation>
    <scope>IDENTIFICATION</scope>
</reference>
<dbReference type="PANTHER" id="PTHR31442:SF29">
    <property type="entry name" value="HOMEODOMAIN-LIKE SUPERFAMILY PROTEIN"/>
    <property type="match status" value="1"/>
</dbReference>
<dbReference type="Proteomes" id="UP001652600">
    <property type="component" value="Chromosome 1"/>
</dbReference>
<evidence type="ECO:0000256" key="5">
    <source>
        <dbReference type="SAM" id="MobiDB-lite"/>
    </source>
</evidence>
<evidence type="ECO:0000313" key="7">
    <source>
        <dbReference type="Proteomes" id="UP001652600"/>
    </source>
</evidence>
<dbReference type="InterPro" id="IPR009057">
    <property type="entry name" value="Homeodomain-like_sf"/>
</dbReference>
<evidence type="ECO:0000313" key="8">
    <source>
        <dbReference type="RefSeq" id="XP_016901048.2"/>
    </source>
</evidence>
<feature type="compositionally biased region" description="Basic residues" evidence="5">
    <location>
        <begin position="64"/>
        <end position="81"/>
    </location>
</feature>
<dbReference type="InterPro" id="IPR044841">
    <property type="entry name" value="LUX/BOA-like"/>
</dbReference>
<dbReference type="InterPro" id="IPR006447">
    <property type="entry name" value="Myb_dom_plants"/>
</dbReference>
<dbReference type="Gene3D" id="1.10.10.60">
    <property type="entry name" value="Homeodomain-like"/>
    <property type="match status" value="1"/>
</dbReference>
<name>A0A1S4DYK0_CUCME</name>
<dbReference type="SUPFAM" id="SSF46689">
    <property type="entry name" value="Homeodomain-like"/>
    <property type="match status" value="1"/>
</dbReference>
<comment type="subcellular location">
    <subcellularLocation>
        <location evidence="1">Nucleus</location>
    </subcellularLocation>
</comment>
<reference evidence="7 8" key="2">
    <citation type="submission" date="2025-05" db="UniProtKB">
        <authorList>
            <consortium name="RefSeq"/>
        </authorList>
    </citation>
    <scope>NUCLEOTIDE SEQUENCE [LARGE SCALE GENOMIC DNA]</scope>
    <source>
        <tissue evidence="8">Stem</tissue>
    </source>
</reference>
<dbReference type="GeneID" id="107991159"/>
<evidence type="ECO:0000256" key="2">
    <source>
        <dbReference type="ARBA" id="ARBA00023015"/>
    </source>
</evidence>
<keyword evidence="7" id="KW-1185">Reference proteome</keyword>
<sequence>MTTPKSNRGKEKMEDTGFSGVNGSCDYLVQSPDHQPLQLVPYHVGCSSHSVGCSSSGINLDRRRVGRKSSSKPKASKKKNGYHQPQGEKKQRLIWTPELHQCFVDIFNRTPSTKLFPRTILEQMSGKYPFVTRENIASHLQKHKKNLNKKDEEENSAKASSKSVPLKIPKESNSQSINPKTSNSNSTFPNSQLILQSYPNSTNPISSQVLLHSHPNSAIPSFDDKTWVQNSQGCGFSREQFEQFALEQIALEQLYGCLKRSINHQVDYQQQQHSFNNNVCESQENPNWALQIGQSSTAPISDLAVSTNLCPPPISANQISGNDGNGIGFHPIMDFNSFGGWNNTNNDPFLDTDLPNFAFGNCYDNPEPLDFRYPLNLNTINGFQTDSEQMYYPSINPMENDFTFQQCFDGYNHPNVVPQTFGLGYNEVHAKNNVELRNLDALADNDLQIFNGLNNDQISQGNECFPGPKGSVT</sequence>
<keyword evidence="4" id="KW-0539">Nucleus</keyword>
<proteinExistence type="predicted"/>
<keyword evidence="3" id="KW-0804">Transcription</keyword>
<dbReference type="EnsemblPlants" id="MELO3C015950.2.1">
    <property type="protein sequence ID" value="MELO3C015950.2.1"/>
    <property type="gene ID" value="MELO3C015950.2"/>
</dbReference>
<dbReference type="PANTHER" id="PTHR31442">
    <property type="entry name" value="HOMEODOMAIN-LIKE SUPERFAMILY PROTEIN-RELATED"/>
    <property type="match status" value="1"/>
</dbReference>
<dbReference type="GO" id="GO:0005634">
    <property type="term" value="C:nucleus"/>
    <property type="evidence" value="ECO:0007669"/>
    <property type="project" value="UniProtKB-SubCell"/>
</dbReference>
<organism evidence="7 8">
    <name type="scientific">Cucumis melo</name>
    <name type="common">Muskmelon</name>
    <dbReference type="NCBI Taxonomy" id="3656"/>
    <lineage>
        <taxon>Eukaryota</taxon>
        <taxon>Viridiplantae</taxon>
        <taxon>Streptophyta</taxon>
        <taxon>Embryophyta</taxon>
        <taxon>Tracheophyta</taxon>
        <taxon>Spermatophyta</taxon>
        <taxon>Magnoliopsida</taxon>
        <taxon>eudicotyledons</taxon>
        <taxon>Gunneridae</taxon>
        <taxon>Pentapetalae</taxon>
        <taxon>rosids</taxon>
        <taxon>fabids</taxon>
        <taxon>Cucurbitales</taxon>
        <taxon>Cucurbitaceae</taxon>
        <taxon>Benincaseae</taxon>
        <taxon>Cucumis</taxon>
    </lineage>
</organism>
<dbReference type="GO" id="GO:0003700">
    <property type="term" value="F:DNA-binding transcription factor activity"/>
    <property type="evidence" value="ECO:0007669"/>
    <property type="project" value="InterPro"/>
</dbReference>
<dbReference type="AlphaFoldDB" id="A0A1S4DYK0"/>
<protein>
    <submittedName>
        <fullName evidence="8">Uncharacterized protein LOC107991159</fullName>
    </submittedName>
</protein>
<feature type="region of interest" description="Disordered" evidence="5">
    <location>
        <begin position="140"/>
        <end position="190"/>
    </location>
</feature>
<evidence type="ECO:0000256" key="4">
    <source>
        <dbReference type="ARBA" id="ARBA00023242"/>
    </source>
</evidence>
<dbReference type="InParanoid" id="A0A1S4DYK0"/>
<feature type="compositionally biased region" description="Polar residues" evidence="5">
    <location>
        <begin position="171"/>
        <end position="190"/>
    </location>
</feature>
<dbReference type="GO" id="GO:0003677">
    <property type="term" value="F:DNA binding"/>
    <property type="evidence" value="ECO:0007669"/>
    <property type="project" value="InterPro"/>
</dbReference>
<accession>A0A1S4DYK0</accession>